<gene>
    <name evidence="1" type="ORF">LCGC14_0045020</name>
</gene>
<organism evidence="1">
    <name type="scientific">marine sediment metagenome</name>
    <dbReference type="NCBI Taxonomy" id="412755"/>
    <lineage>
        <taxon>unclassified sequences</taxon>
        <taxon>metagenomes</taxon>
        <taxon>ecological metagenomes</taxon>
    </lineage>
</organism>
<dbReference type="AlphaFoldDB" id="A0A0F9Y9C7"/>
<evidence type="ECO:0000313" key="1">
    <source>
        <dbReference type="EMBL" id="KKO08562.1"/>
    </source>
</evidence>
<proteinExistence type="predicted"/>
<name>A0A0F9Y9C7_9ZZZZ</name>
<protein>
    <submittedName>
        <fullName evidence="1">Uncharacterized protein</fullName>
    </submittedName>
</protein>
<accession>A0A0F9Y9C7</accession>
<dbReference type="EMBL" id="LAZR01000009">
    <property type="protein sequence ID" value="KKO08562.1"/>
    <property type="molecule type" value="Genomic_DNA"/>
</dbReference>
<comment type="caution">
    <text evidence="1">The sequence shown here is derived from an EMBL/GenBank/DDBJ whole genome shotgun (WGS) entry which is preliminary data.</text>
</comment>
<sequence length="326" mass="35204">MASGVAAPHGHFKAVISPAVYDMEINLLKPIFYSAAVVALLASATSIFAQGNLKSQPVACLSVGDQFSLSEEEELFNAPVTYGLNRFNNAWLLLTYSPDGGPKARSMLLMESGNYIIHRHIDNGNPCDKDAGNMNDQCSQNYHCDDPAGVNVSFVRTILPSGKADENYGEQGSLSSANSPFKKVVSSQREAVQWFNDLLSQIDGKDPIKNIADVMLLDAHRATSMLADGAQVSMTMGDLGFEKGNIILSNAVLPTEIDRGSAPNLVWKGFEWEPSALWSGTATVRCHIDPDDMPEVDHGETYDFEAKLIEISNQGTGGARVELACS</sequence>
<reference evidence="1" key="1">
    <citation type="journal article" date="2015" name="Nature">
        <title>Complex archaea that bridge the gap between prokaryotes and eukaryotes.</title>
        <authorList>
            <person name="Spang A."/>
            <person name="Saw J.H."/>
            <person name="Jorgensen S.L."/>
            <person name="Zaremba-Niedzwiedzka K."/>
            <person name="Martijn J."/>
            <person name="Lind A.E."/>
            <person name="van Eijk R."/>
            <person name="Schleper C."/>
            <person name="Guy L."/>
            <person name="Ettema T.J."/>
        </authorList>
    </citation>
    <scope>NUCLEOTIDE SEQUENCE</scope>
</reference>